<comment type="caution">
    <text evidence="1">The sequence shown here is derived from an EMBL/GenBank/DDBJ whole genome shotgun (WGS) entry which is preliminary data.</text>
</comment>
<dbReference type="Pfam" id="PF09611">
    <property type="entry name" value="Cas_Csy1"/>
    <property type="match status" value="1"/>
</dbReference>
<name>A0A4Q7AWR0_9GAMM</name>
<proteinExistence type="predicted"/>
<gene>
    <name evidence="1" type="ORF">EXE25_09775</name>
</gene>
<organism evidence="1 2">
    <name type="scientific">Acinetobacter bouvetii</name>
    <dbReference type="NCBI Taxonomy" id="202951"/>
    <lineage>
        <taxon>Bacteria</taxon>
        <taxon>Pseudomonadati</taxon>
        <taxon>Pseudomonadota</taxon>
        <taxon>Gammaproteobacteria</taxon>
        <taxon>Moraxellales</taxon>
        <taxon>Moraxellaceae</taxon>
        <taxon>Acinetobacter</taxon>
    </lineage>
</organism>
<dbReference type="Proteomes" id="UP000293483">
    <property type="component" value="Unassembled WGS sequence"/>
</dbReference>
<accession>A0A4Q7AWR0</accession>
<dbReference type="AlphaFoldDB" id="A0A4Q7AWR0"/>
<dbReference type="RefSeq" id="WP_130145891.1">
    <property type="nucleotide sequence ID" value="NZ_SGSU01000010.1"/>
</dbReference>
<reference evidence="1 2" key="1">
    <citation type="submission" date="2019-02" db="EMBL/GenBank/DDBJ databases">
        <title>The Batch Genome Submission of Acinetobacter spp. strains.</title>
        <authorList>
            <person name="Qin J."/>
            <person name="Hu Y."/>
            <person name="Ye H."/>
            <person name="Wei L."/>
            <person name="Feng Y."/>
            <person name="Zong Z."/>
        </authorList>
    </citation>
    <scope>NUCLEOTIDE SEQUENCE [LARGE SCALE GENOMIC DNA]</scope>
    <source>
        <strain evidence="1 2">WCHABo060081</strain>
    </source>
</reference>
<evidence type="ECO:0000313" key="1">
    <source>
        <dbReference type="EMBL" id="RZG66534.1"/>
    </source>
</evidence>
<sequence length="435" mass="51493">MRDFIVNFLEAKKEDFLQAKINSKLSKKKEVTDEDRLKVRAENQFEADEKYNLDTWLENIIRKIKPNVTTHPAKFTNAKIDTDTAQIFLGHFRNDGYLRTGNVHLKNKVDVSGNSATNTIVFELYELLDSVVEADQKLIHKFESNDESLKKLIHQLNGDFDYVQEKCLKVYYGEKSVNQTHGSIRQVYFPIQQDQYHLLSVKTASMLMYELKNRIDDMDIWIDKQHARTFKKDNKFLEGGFSEIFGITEIGFSHGDFLKMGNYSYLNVRNKGISYLLPSYPPILEKRSIRLPKTDYFTQSLYRKNFQESFVQLHKFMQLDLNNIDIRNAIQNIIKYVIDQVLLKALTIREYYEDGWSNQDYYIGLPKLQRIWLDQIYMKQREDDEWRNDVSREIARWILLSYEKVIADAFKLGTDELIDVKQHVEKSLQQAKEFF</sequence>
<dbReference type="InterPro" id="IPR013397">
    <property type="entry name" value="CRISPR-assoc_prot_Csy1"/>
</dbReference>
<dbReference type="EMBL" id="SGSU01000010">
    <property type="protein sequence ID" value="RZG66534.1"/>
    <property type="molecule type" value="Genomic_DNA"/>
</dbReference>
<protein>
    <submittedName>
        <fullName evidence="1">Type I-F CRISPR-associated protein Csy1</fullName>
    </submittedName>
</protein>
<evidence type="ECO:0000313" key="2">
    <source>
        <dbReference type="Proteomes" id="UP000293483"/>
    </source>
</evidence>